<evidence type="ECO:0000256" key="4">
    <source>
        <dbReference type="ARBA" id="ARBA00022741"/>
    </source>
</evidence>
<dbReference type="GO" id="GO:0005524">
    <property type="term" value="F:ATP binding"/>
    <property type="evidence" value="ECO:0007669"/>
    <property type="project" value="UniProtKB-KW"/>
</dbReference>
<reference evidence="9" key="2">
    <citation type="submission" date="2012-11" db="EMBL/GenBank/DDBJ databases">
        <authorList>
            <person name="Kuo A."/>
            <person name="Curtis B.A."/>
            <person name="Tanifuji G."/>
            <person name="Burki F."/>
            <person name="Gruber A."/>
            <person name="Irimia M."/>
            <person name="Maruyama S."/>
            <person name="Arias M.C."/>
            <person name="Ball S.G."/>
            <person name="Gile G.H."/>
            <person name="Hirakawa Y."/>
            <person name="Hopkins J.F."/>
            <person name="Rensing S.A."/>
            <person name="Schmutz J."/>
            <person name="Symeonidi A."/>
            <person name="Elias M."/>
            <person name="Eveleigh R.J."/>
            <person name="Herman E.K."/>
            <person name="Klute M.J."/>
            <person name="Nakayama T."/>
            <person name="Obornik M."/>
            <person name="Reyes-Prieto A."/>
            <person name="Armbrust E.V."/>
            <person name="Aves S.J."/>
            <person name="Beiko R.G."/>
            <person name="Coutinho P."/>
            <person name="Dacks J.B."/>
            <person name="Durnford D.G."/>
            <person name="Fast N.M."/>
            <person name="Green B.R."/>
            <person name="Grisdale C."/>
            <person name="Hempe F."/>
            <person name="Henrissat B."/>
            <person name="Hoppner M.P."/>
            <person name="Ishida K.-I."/>
            <person name="Kim E."/>
            <person name="Koreny L."/>
            <person name="Kroth P.G."/>
            <person name="Liu Y."/>
            <person name="Malik S.-B."/>
            <person name="Maier U.G."/>
            <person name="McRose D."/>
            <person name="Mock T."/>
            <person name="Neilson J.A."/>
            <person name="Onodera N.T."/>
            <person name="Poole A.M."/>
            <person name="Pritham E.J."/>
            <person name="Richards T.A."/>
            <person name="Rocap G."/>
            <person name="Roy S.W."/>
            <person name="Sarai C."/>
            <person name="Schaack S."/>
            <person name="Shirato S."/>
            <person name="Slamovits C.H."/>
            <person name="Spencer D.F."/>
            <person name="Suzuki S."/>
            <person name="Worden A.Z."/>
            <person name="Zauner S."/>
            <person name="Barry K."/>
            <person name="Bell C."/>
            <person name="Bharti A.K."/>
            <person name="Crow J.A."/>
            <person name="Grimwood J."/>
            <person name="Kramer R."/>
            <person name="Lindquist E."/>
            <person name="Lucas S."/>
            <person name="Salamov A."/>
            <person name="McFadden G.I."/>
            <person name="Lane C.E."/>
            <person name="Keeling P.J."/>
            <person name="Gray M.W."/>
            <person name="Grigoriev I.V."/>
            <person name="Archibald J.M."/>
        </authorList>
    </citation>
    <scope>NUCLEOTIDE SEQUENCE</scope>
    <source>
        <strain evidence="9">CCMP2712</strain>
    </source>
</reference>
<feature type="domain" description="Protein kinase" evidence="7">
    <location>
        <begin position="1"/>
        <end position="175"/>
    </location>
</feature>
<proteinExistence type="inferred from homology"/>
<dbReference type="InterPro" id="IPR008271">
    <property type="entry name" value="Ser/Thr_kinase_AS"/>
</dbReference>
<reference evidence="8" key="3">
    <citation type="submission" date="2016-03" db="UniProtKB">
        <authorList>
            <consortium name="EnsemblProtists"/>
        </authorList>
    </citation>
    <scope>IDENTIFICATION</scope>
</reference>
<comment type="similarity">
    <text evidence="1">Belongs to the protein kinase superfamily. CMGC Ser/Thr protein kinase family. CDC2/CDKX subfamily.</text>
</comment>
<evidence type="ECO:0000313" key="9">
    <source>
        <dbReference type="Proteomes" id="UP000011087"/>
    </source>
</evidence>
<dbReference type="InterPro" id="IPR000719">
    <property type="entry name" value="Prot_kinase_dom"/>
</dbReference>
<dbReference type="PANTHER" id="PTHR24056">
    <property type="entry name" value="CELL DIVISION PROTEIN KINASE"/>
    <property type="match status" value="1"/>
</dbReference>
<evidence type="ECO:0000259" key="7">
    <source>
        <dbReference type="PROSITE" id="PS50011"/>
    </source>
</evidence>
<dbReference type="AlphaFoldDB" id="A0A0C3UFM7"/>
<evidence type="ECO:0000256" key="3">
    <source>
        <dbReference type="ARBA" id="ARBA00022679"/>
    </source>
</evidence>
<accession>A0A0C3UFM7</accession>
<evidence type="ECO:0000256" key="2">
    <source>
        <dbReference type="ARBA" id="ARBA00022527"/>
    </source>
</evidence>
<dbReference type="Gene3D" id="1.10.510.10">
    <property type="entry name" value="Transferase(Phosphotransferase) domain 1"/>
    <property type="match status" value="1"/>
</dbReference>
<reference evidence="9" key="1">
    <citation type="journal article" date="2012" name="Nature">
        <title>Algal genomes reveal evolutionary mosaicism and the fate of nucleomorphs.</title>
        <authorList>
            <consortium name="DOE Joint Genome Institute"/>
            <person name="Curtis B.A."/>
            <person name="Tanifuji G."/>
            <person name="Burki F."/>
            <person name="Gruber A."/>
            <person name="Irimia M."/>
            <person name="Maruyama S."/>
            <person name="Arias M.C."/>
            <person name="Ball S.G."/>
            <person name="Gile G.H."/>
            <person name="Hirakawa Y."/>
            <person name="Hopkins J.F."/>
            <person name="Kuo A."/>
            <person name="Rensing S.A."/>
            <person name="Schmutz J."/>
            <person name="Symeonidi A."/>
            <person name="Elias M."/>
            <person name="Eveleigh R.J."/>
            <person name="Herman E.K."/>
            <person name="Klute M.J."/>
            <person name="Nakayama T."/>
            <person name="Obornik M."/>
            <person name="Reyes-Prieto A."/>
            <person name="Armbrust E.V."/>
            <person name="Aves S.J."/>
            <person name="Beiko R.G."/>
            <person name="Coutinho P."/>
            <person name="Dacks J.B."/>
            <person name="Durnford D.G."/>
            <person name="Fast N.M."/>
            <person name="Green B.R."/>
            <person name="Grisdale C.J."/>
            <person name="Hempel F."/>
            <person name="Henrissat B."/>
            <person name="Hoppner M.P."/>
            <person name="Ishida K."/>
            <person name="Kim E."/>
            <person name="Koreny L."/>
            <person name="Kroth P.G."/>
            <person name="Liu Y."/>
            <person name="Malik S.B."/>
            <person name="Maier U.G."/>
            <person name="McRose D."/>
            <person name="Mock T."/>
            <person name="Neilson J.A."/>
            <person name="Onodera N.T."/>
            <person name="Poole A.M."/>
            <person name="Pritham E.J."/>
            <person name="Richards T.A."/>
            <person name="Rocap G."/>
            <person name="Roy S.W."/>
            <person name="Sarai C."/>
            <person name="Schaack S."/>
            <person name="Shirato S."/>
            <person name="Slamovits C.H."/>
            <person name="Spencer D.F."/>
            <person name="Suzuki S."/>
            <person name="Worden A.Z."/>
            <person name="Zauner S."/>
            <person name="Barry K."/>
            <person name="Bell C."/>
            <person name="Bharti A.K."/>
            <person name="Crow J.A."/>
            <person name="Grimwood J."/>
            <person name="Kramer R."/>
            <person name="Lindquist E."/>
            <person name="Lucas S."/>
            <person name="Salamov A."/>
            <person name="McFadden G.I."/>
            <person name="Lane C.E."/>
            <person name="Keeling P.J."/>
            <person name="Gray M.W."/>
            <person name="Grigoriev I.V."/>
            <person name="Archibald J.M."/>
        </authorList>
    </citation>
    <scope>NUCLEOTIDE SEQUENCE</scope>
    <source>
        <strain evidence="9">CCMP2712</strain>
    </source>
</reference>
<sequence>MVYCHARRIIHRDLKPDNILLNATRDFAKVADFGMARAMQVFGPDFRYTDRLVTAWYRPPEIILGDSFYGAQIDVWSLGCILVEMMNLSPLFSCNTEIECLLVIFQFFGTPNEEDWPGVTSLPNYILQFPRWNPMEITAALKIPDDSPYRINSDMLDLNPNRRISAEEALDHPALQTPSARALG</sequence>
<keyword evidence="5" id="KW-0418">Kinase</keyword>
<dbReference type="GO" id="GO:0005634">
    <property type="term" value="C:nucleus"/>
    <property type="evidence" value="ECO:0007669"/>
    <property type="project" value="TreeGrafter"/>
</dbReference>
<dbReference type="InterPro" id="IPR011009">
    <property type="entry name" value="Kinase-like_dom_sf"/>
</dbReference>
<dbReference type="PROSITE" id="PS00108">
    <property type="entry name" value="PROTEIN_KINASE_ST"/>
    <property type="match status" value="1"/>
</dbReference>
<keyword evidence="2" id="KW-0723">Serine/threonine-protein kinase</keyword>
<dbReference type="Pfam" id="PF00069">
    <property type="entry name" value="Pkinase"/>
    <property type="match status" value="1"/>
</dbReference>
<evidence type="ECO:0000256" key="5">
    <source>
        <dbReference type="ARBA" id="ARBA00022777"/>
    </source>
</evidence>
<protein>
    <recommendedName>
        <fullName evidence="7">Protein kinase domain-containing protein</fullName>
    </recommendedName>
</protein>
<evidence type="ECO:0000313" key="8">
    <source>
        <dbReference type="EnsemblProtists" id="EKX54965"/>
    </source>
</evidence>
<keyword evidence="6" id="KW-0067">ATP-binding</keyword>
<name>A0A0C3UFM7_GUITC</name>
<evidence type="ECO:0000256" key="1">
    <source>
        <dbReference type="ARBA" id="ARBA00006485"/>
    </source>
</evidence>
<keyword evidence="9" id="KW-1185">Reference proteome</keyword>
<dbReference type="PROSITE" id="PS50011">
    <property type="entry name" value="PROTEIN_KINASE_DOM"/>
    <property type="match status" value="1"/>
</dbReference>
<dbReference type="EnsemblProtists" id="EKX54965">
    <property type="protein sequence ID" value="EKX54965"/>
    <property type="gene ID" value="GUITHDRAFT_63148"/>
</dbReference>
<dbReference type="FunFam" id="1.10.510.10:FF:000624">
    <property type="entry name" value="Mitogen-activated protein kinase"/>
    <property type="match status" value="1"/>
</dbReference>
<dbReference type="SMART" id="SM00220">
    <property type="entry name" value="S_TKc"/>
    <property type="match status" value="1"/>
</dbReference>
<evidence type="ECO:0000256" key="6">
    <source>
        <dbReference type="ARBA" id="ARBA00022840"/>
    </source>
</evidence>
<dbReference type="Proteomes" id="UP000011087">
    <property type="component" value="Unassembled WGS sequence"/>
</dbReference>
<keyword evidence="3" id="KW-0808">Transferase</keyword>
<dbReference type="GO" id="GO:0004674">
    <property type="term" value="F:protein serine/threonine kinase activity"/>
    <property type="evidence" value="ECO:0007669"/>
    <property type="project" value="UniProtKB-KW"/>
</dbReference>
<keyword evidence="4" id="KW-0547">Nucleotide-binding</keyword>
<dbReference type="OMA" id="YRINSDM"/>
<dbReference type="InterPro" id="IPR050108">
    <property type="entry name" value="CDK"/>
</dbReference>
<organism evidence="8 9">
    <name type="scientific">Guillardia theta (strain CCMP2712)</name>
    <name type="common">Cryptophyte</name>
    <dbReference type="NCBI Taxonomy" id="905079"/>
    <lineage>
        <taxon>Eukaryota</taxon>
        <taxon>Cryptophyceae</taxon>
        <taxon>Pyrenomonadales</taxon>
        <taxon>Geminigeraceae</taxon>
        <taxon>Guillardia</taxon>
    </lineage>
</organism>
<dbReference type="SUPFAM" id="SSF56112">
    <property type="entry name" value="Protein kinase-like (PK-like)"/>
    <property type="match status" value="1"/>
</dbReference>